<evidence type="ECO:0000259" key="1">
    <source>
        <dbReference type="PROSITE" id="PS50112"/>
    </source>
</evidence>
<dbReference type="InterPro" id="IPR035919">
    <property type="entry name" value="EAL_sf"/>
</dbReference>
<dbReference type="InterPro" id="IPR035965">
    <property type="entry name" value="PAS-like_dom_sf"/>
</dbReference>
<dbReference type="CDD" id="cd01948">
    <property type="entry name" value="EAL"/>
    <property type="match status" value="1"/>
</dbReference>
<dbReference type="InterPro" id="IPR000700">
    <property type="entry name" value="PAS-assoc_C"/>
</dbReference>
<dbReference type="SMART" id="SM00267">
    <property type="entry name" value="GGDEF"/>
    <property type="match status" value="1"/>
</dbReference>
<keyword evidence="6" id="KW-1185">Reference proteome</keyword>
<dbReference type="SMART" id="SM00091">
    <property type="entry name" value="PAS"/>
    <property type="match status" value="1"/>
</dbReference>
<accession>A0ABS2QZ09</accession>
<feature type="domain" description="GGDEF" evidence="4">
    <location>
        <begin position="301"/>
        <end position="434"/>
    </location>
</feature>
<dbReference type="PROSITE" id="PS50883">
    <property type="entry name" value="EAL"/>
    <property type="match status" value="1"/>
</dbReference>
<evidence type="ECO:0000259" key="2">
    <source>
        <dbReference type="PROSITE" id="PS50113"/>
    </source>
</evidence>
<dbReference type="InterPro" id="IPR029787">
    <property type="entry name" value="Nucleotide_cyclase"/>
</dbReference>
<dbReference type="Pfam" id="PF00990">
    <property type="entry name" value="GGDEF"/>
    <property type="match status" value="1"/>
</dbReference>
<dbReference type="RefSeq" id="WP_239583615.1">
    <property type="nucleotide sequence ID" value="NZ_JAFBFC010000008.1"/>
</dbReference>
<sequence>MYNENSRILNDINKLEEMIVQIILKHTHDLVYIMKIDEEGVLRYFFVNEAGKTHASLEEEYKGKTLQDVLPSHIATHLQFYYALAQTKKRKVIFQDEVILKDGQKINGESVLTPIIDEEGVCRFIVCITRDVTTVVDEKNRLIESQQRYKSLVDHNLDAVFVLDLKGNLLHANPAAFETFGYKEKEVVGRSVLSLLQEGEVHYFKEVLSKTIKGSERKTLTCKMIHKKGYIIWTQVKTVPIVVHDHITGVYVIVRDITEQLENERLMKKMAFYDYLTKLPNRNSLNERLTEAITNASKRHEQLALIYMDLDRFKFLNDTLGHDAGDQLLKSVARRLDSLSNDYVSVFRQGGDEFVVLIEDTTIEQAERLAKQILSLFSVPFSLNLNQEYYVTPSMGISMFPNDGQERAMLVKCADIALYRVKEQGRAHYQFYHHSMLQSTPYMMLIETGLRKAINQNEFVVFYQPQVDLCDETINSFEALLRWNSPTLGFVAPNEFIPLAEDTGLILPIGTWVFEEVCRQIKEWYEKGYGYKTVAVNLSTKQFQQSTLVETIEGILKKFNIPPHCLEIEITEGALKDARETISVLKRLKEIGVQISVDDFGTGYSSLSYLKRFPLDCLKIDQSFIAELLTNPTDEAITTTIIHLAQKLNLTVIAEGVEEQEQAQFLKEINCEKAQGYYFSRPLPAHEVEKFFQQ</sequence>
<dbReference type="SMART" id="SM00086">
    <property type="entry name" value="PAC"/>
    <property type="match status" value="2"/>
</dbReference>
<dbReference type="EMBL" id="JAFBFC010000008">
    <property type="protein sequence ID" value="MBM7704675.1"/>
    <property type="molecule type" value="Genomic_DNA"/>
</dbReference>
<comment type="caution">
    <text evidence="5">The sequence shown here is derived from an EMBL/GenBank/DDBJ whole genome shotgun (WGS) entry which is preliminary data.</text>
</comment>
<dbReference type="PROSITE" id="PS50887">
    <property type="entry name" value="GGDEF"/>
    <property type="match status" value="1"/>
</dbReference>
<dbReference type="InterPro" id="IPR052155">
    <property type="entry name" value="Biofilm_reg_signaling"/>
</dbReference>
<dbReference type="InterPro" id="IPR013767">
    <property type="entry name" value="PAS_fold"/>
</dbReference>
<dbReference type="NCBIfam" id="TIGR00254">
    <property type="entry name" value="GGDEF"/>
    <property type="match status" value="1"/>
</dbReference>
<dbReference type="SUPFAM" id="SSF55785">
    <property type="entry name" value="PYP-like sensor domain (PAS domain)"/>
    <property type="match status" value="2"/>
</dbReference>
<evidence type="ECO:0000313" key="6">
    <source>
        <dbReference type="Proteomes" id="UP000809829"/>
    </source>
</evidence>
<dbReference type="Gene3D" id="3.30.70.270">
    <property type="match status" value="1"/>
</dbReference>
<dbReference type="InterPro" id="IPR013656">
    <property type="entry name" value="PAS_4"/>
</dbReference>
<dbReference type="Pfam" id="PF08448">
    <property type="entry name" value="PAS_4"/>
    <property type="match status" value="1"/>
</dbReference>
<dbReference type="InterPro" id="IPR000160">
    <property type="entry name" value="GGDEF_dom"/>
</dbReference>
<reference evidence="5 6" key="1">
    <citation type="submission" date="2021-01" db="EMBL/GenBank/DDBJ databases">
        <title>Genomic Encyclopedia of Type Strains, Phase IV (KMG-IV): sequencing the most valuable type-strain genomes for metagenomic binning, comparative biology and taxonomic classification.</title>
        <authorList>
            <person name="Goeker M."/>
        </authorList>
    </citation>
    <scope>NUCLEOTIDE SEQUENCE [LARGE SCALE GENOMIC DNA]</scope>
    <source>
        <strain evidence="5 6">DSM 104297</strain>
    </source>
</reference>
<dbReference type="Proteomes" id="UP000809829">
    <property type="component" value="Unassembled WGS sequence"/>
</dbReference>
<dbReference type="Gene3D" id="3.30.450.20">
    <property type="entry name" value="PAS domain"/>
    <property type="match status" value="2"/>
</dbReference>
<gene>
    <name evidence="5" type="ORF">JOC83_003534</name>
</gene>
<feature type="domain" description="PAC" evidence="2">
    <location>
        <begin position="218"/>
        <end position="269"/>
    </location>
</feature>
<evidence type="ECO:0000259" key="3">
    <source>
        <dbReference type="PROSITE" id="PS50883"/>
    </source>
</evidence>
<dbReference type="Gene3D" id="3.20.20.450">
    <property type="entry name" value="EAL domain"/>
    <property type="match status" value="1"/>
</dbReference>
<dbReference type="InterPro" id="IPR001610">
    <property type="entry name" value="PAC"/>
</dbReference>
<dbReference type="PANTHER" id="PTHR44757:SF2">
    <property type="entry name" value="BIOFILM ARCHITECTURE MAINTENANCE PROTEIN MBAA"/>
    <property type="match status" value="1"/>
</dbReference>
<organism evidence="5 6">
    <name type="scientific">Priestia iocasae</name>
    <dbReference type="NCBI Taxonomy" id="2291674"/>
    <lineage>
        <taxon>Bacteria</taxon>
        <taxon>Bacillati</taxon>
        <taxon>Bacillota</taxon>
        <taxon>Bacilli</taxon>
        <taxon>Bacillales</taxon>
        <taxon>Bacillaceae</taxon>
        <taxon>Priestia</taxon>
    </lineage>
</organism>
<feature type="domain" description="PAS" evidence="1">
    <location>
        <begin position="145"/>
        <end position="215"/>
    </location>
</feature>
<evidence type="ECO:0000313" key="5">
    <source>
        <dbReference type="EMBL" id="MBM7704675.1"/>
    </source>
</evidence>
<name>A0ABS2QZ09_9BACI</name>
<dbReference type="PANTHER" id="PTHR44757">
    <property type="entry name" value="DIGUANYLATE CYCLASE DGCP"/>
    <property type="match status" value="1"/>
</dbReference>
<dbReference type="SUPFAM" id="SSF55073">
    <property type="entry name" value="Nucleotide cyclase"/>
    <property type="match status" value="1"/>
</dbReference>
<dbReference type="CDD" id="cd01949">
    <property type="entry name" value="GGDEF"/>
    <property type="match status" value="1"/>
</dbReference>
<dbReference type="SMART" id="SM00052">
    <property type="entry name" value="EAL"/>
    <property type="match status" value="1"/>
</dbReference>
<evidence type="ECO:0000259" key="4">
    <source>
        <dbReference type="PROSITE" id="PS50887"/>
    </source>
</evidence>
<feature type="domain" description="EAL" evidence="3">
    <location>
        <begin position="443"/>
        <end position="694"/>
    </location>
</feature>
<dbReference type="Pfam" id="PF00989">
    <property type="entry name" value="PAS"/>
    <property type="match status" value="1"/>
</dbReference>
<dbReference type="SUPFAM" id="SSF141868">
    <property type="entry name" value="EAL domain-like"/>
    <property type="match status" value="1"/>
</dbReference>
<dbReference type="PROSITE" id="PS50113">
    <property type="entry name" value="PAC"/>
    <property type="match status" value="1"/>
</dbReference>
<dbReference type="InterPro" id="IPR001633">
    <property type="entry name" value="EAL_dom"/>
</dbReference>
<protein>
    <submittedName>
        <fullName evidence="5">Diguanylate cyclase (GGDEF)-like protein/PAS domain S-box-containing protein</fullName>
    </submittedName>
</protein>
<dbReference type="NCBIfam" id="TIGR00229">
    <property type="entry name" value="sensory_box"/>
    <property type="match status" value="2"/>
</dbReference>
<dbReference type="InterPro" id="IPR043128">
    <property type="entry name" value="Rev_trsase/Diguanyl_cyclase"/>
</dbReference>
<proteinExistence type="predicted"/>
<dbReference type="PROSITE" id="PS50112">
    <property type="entry name" value="PAS"/>
    <property type="match status" value="1"/>
</dbReference>
<dbReference type="CDD" id="cd00130">
    <property type="entry name" value="PAS"/>
    <property type="match status" value="2"/>
</dbReference>
<dbReference type="InterPro" id="IPR000014">
    <property type="entry name" value="PAS"/>
</dbReference>
<dbReference type="Pfam" id="PF00563">
    <property type="entry name" value="EAL"/>
    <property type="match status" value="1"/>
</dbReference>